<dbReference type="AlphaFoldDB" id="A0A9P6JMB5"/>
<dbReference type="PANTHER" id="PTHR47966">
    <property type="entry name" value="BETA-SITE APP-CLEAVING ENZYME, ISOFORM A-RELATED"/>
    <property type="match status" value="1"/>
</dbReference>
<dbReference type="EMBL" id="MU157883">
    <property type="protein sequence ID" value="KAF9525499.1"/>
    <property type="molecule type" value="Genomic_DNA"/>
</dbReference>
<dbReference type="InterPro" id="IPR021109">
    <property type="entry name" value="Peptidase_aspartic_dom_sf"/>
</dbReference>
<proteinExistence type="inferred from homology"/>
<dbReference type="InterPro" id="IPR001461">
    <property type="entry name" value="Aspartic_peptidase_A1"/>
</dbReference>
<accession>A0A9P6JMB5</accession>
<dbReference type="OrthoDB" id="3089at2759"/>
<evidence type="ECO:0000259" key="5">
    <source>
        <dbReference type="PROSITE" id="PS51767"/>
    </source>
</evidence>
<dbReference type="SUPFAM" id="SSF50630">
    <property type="entry name" value="Acid proteases"/>
    <property type="match status" value="1"/>
</dbReference>
<dbReference type="GO" id="GO:0004190">
    <property type="term" value="F:aspartic-type endopeptidase activity"/>
    <property type="evidence" value="ECO:0007669"/>
    <property type="project" value="InterPro"/>
</dbReference>
<name>A0A9P6JMB5_9AGAR</name>
<keyword evidence="3" id="KW-1015">Disulfide bond</keyword>
<keyword evidence="7" id="KW-1185">Reference proteome</keyword>
<dbReference type="InterPro" id="IPR033121">
    <property type="entry name" value="PEPTIDASE_A1"/>
</dbReference>
<comment type="caution">
    <text evidence="6">The sequence shown here is derived from an EMBL/GenBank/DDBJ whole genome shotgun (WGS) entry which is preliminary data.</text>
</comment>
<feature type="disulfide bond" evidence="3">
    <location>
        <begin position="40"/>
        <end position="45"/>
    </location>
</feature>
<evidence type="ECO:0000313" key="6">
    <source>
        <dbReference type="EMBL" id="KAF9525499.1"/>
    </source>
</evidence>
<dbReference type="Proteomes" id="UP000807306">
    <property type="component" value="Unassembled WGS sequence"/>
</dbReference>
<feature type="domain" description="Peptidase A1" evidence="5">
    <location>
        <begin position="11"/>
        <end position="385"/>
    </location>
</feature>
<feature type="active site" evidence="2">
    <location>
        <position position="27"/>
    </location>
</feature>
<evidence type="ECO:0000256" key="4">
    <source>
        <dbReference type="SAM" id="MobiDB-lite"/>
    </source>
</evidence>
<reference evidence="6" key="1">
    <citation type="submission" date="2020-11" db="EMBL/GenBank/DDBJ databases">
        <authorList>
            <consortium name="DOE Joint Genome Institute"/>
            <person name="Ahrendt S."/>
            <person name="Riley R."/>
            <person name="Andreopoulos W."/>
            <person name="Labutti K."/>
            <person name="Pangilinan J."/>
            <person name="Ruiz-Duenas F.J."/>
            <person name="Barrasa J.M."/>
            <person name="Sanchez-Garcia M."/>
            <person name="Camarero S."/>
            <person name="Miyauchi S."/>
            <person name="Serrano A."/>
            <person name="Linde D."/>
            <person name="Babiker R."/>
            <person name="Drula E."/>
            <person name="Ayuso-Fernandez I."/>
            <person name="Pacheco R."/>
            <person name="Padilla G."/>
            <person name="Ferreira P."/>
            <person name="Barriuso J."/>
            <person name="Kellner H."/>
            <person name="Castanera R."/>
            <person name="Alfaro M."/>
            <person name="Ramirez L."/>
            <person name="Pisabarro A.G."/>
            <person name="Kuo A."/>
            <person name="Tritt A."/>
            <person name="Lipzen A."/>
            <person name="He G."/>
            <person name="Yan M."/>
            <person name="Ng V."/>
            <person name="Cullen D."/>
            <person name="Martin F."/>
            <person name="Rosso M.-N."/>
            <person name="Henrissat B."/>
            <person name="Hibbett D."/>
            <person name="Martinez A.T."/>
            <person name="Grigoriev I.V."/>
        </authorList>
    </citation>
    <scope>NUCLEOTIDE SEQUENCE</scope>
    <source>
        <strain evidence="6">CBS 506.95</strain>
    </source>
</reference>
<protein>
    <submittedName>
        <fullName evidence="6">Aspartic peptidase domain-containing protein</fullName>
    </submittedName>
</protein>
<feature type="active site" evidence="2">
    <location>
        <position position="264"/>
    </location>
</feature>
<dbReference type="Pfam" id="PF00026">
    <property type="entry name" value="Asp"/>
    <property type="match status" value="1"/>
</dbReference>
<gene>
    <name evidence="6" type="ORF">CPB83DRAFT_545391</name>
</gene>
<evidence type="ECO:0000313" key="7">
    <source>
        <dbReference type="Proteomes" id="UP000807306"/>
    </source>
</evidence>
<dbReference type="PROSITE" id="PS51767">
    <property type="entry name" value="PEPTIDASE_A1"/>
    <property type="match status" value="1"/>
</dbReference>
<dbReference type="InterPro" id="IPR034164">
    <property type="entry name" value="Pepsin-like_dom"/>
</dbReference>
<dbReference type="GO" id="GO:0006508">
    <property type="term" value="P:proteolysis"/>
    <property type="evidence" value="ECO:0007669"/>
    <property type="project" value="InterPro"/>
</dbReference>
<organism evidence="6 7">
    <name type="scientific">Crepidotus variabilis</name>
    <dbReference type="NCBI Taxonomy" id="179855"/>
    <lineage>
        <taxon>Eukaryota</taxon>
        <taxon>Fungi</taxon>
        <taxon>Dikarya</taxon>
        <taxon>Basidiomycota</taxon>
        <taxon>Agaricomycotina</taxon>
        <taxon>Agaricomycetes</taxon>
        <taxon>Agaricomycetidae</taxon>
        <taxon>Agaricales</taxon>
        <taxon>Agaricineae</taxon>
        <taxon>Crepidotaceae</taxon>
        <taxon>Crepidotus</taxon>
    </lineage>
</organism>
<evidence type="ECO:0000256" key="2">
    <source>
        <dbReference type="PIRSR" id="PIRSR601461-1"/>
    </source>
</evidence>
<dbReference type="PANTHER" id="PTHR47966:SF74">
    <property type="entry name" value="AGR407CP"/>
    <property type="match status" value="1"/>
</dbReference>
<dbReference type="Gene3D" id="2.40.70.10">
    <property type="entry name" value="Acid Proteases"/>
    <property type="match status" value="2"/>
</dbReference>
<comment type="similarity">
    <text evidence="1">Belongs to the peptidase A1 family.</text>
</comment>
<dbReference type="CDD" id="cd05471">
    <property type="entry name" value="pepsin_like"/>
    <property type="match status" value="1"/>
</dbReference>
<evidence type="ECO:0000256" key="1">
    <source>
        <dbReference type="ARBA" id="ARBA00007447"/>
    </source>
</evidence>
<sequence>MGLGDNADLLYSVPVELGDRVFALHLDTGSSDLWVISDQCQIGACGKLTTGSRYPQSASGPGLSMSYGDSTTGTSANGTVGHDTASIAGISILDQPFGVVDATDNLVVSSGLSGIIGLGFPAASRVQEALTIQGSGPIHSTDQFLLSTFDDGPVLARIAMTNTLTAPMFSTTFQRNTIDIGGHGLLTLGKLPDGVKDSEMIWVPVRLYKPSEGGLKAPGYAPKEVYPYRWEIDIDAVYLDGEKVPDSTIKANGVDSTRVSAFMDTGNSIIRGPQDVVNNILTKVSSTYNPNDKNWLAELPCNVPHTLSFQIGGKLFPIDPRDFISQESQGNATTCKADNLVSTDPPSPGALFRWSLGAPFYNNVVAFHYGNLTHPSVDPPRIGILSTVPSDATQLLQAAVTKASHNGGNFPNTVDLPPTQSAVSLPKTTVTVSIPLPLQALKDTMSSAGSRYSTIWTSFGYEYRFFITPLLILTLSHFSYFSF</sequence>
<evidence type="ECO:0000256" key="3">
    <source>
        <dbReference type="PIRSR" id="PIRSR601461-2"/>
    </source>
</evidence>
<feature type="region of interest" description="Disordered" evidence="4">
    <location>
        <begin position="52"/>
        <end position="72"/>
    </location>
</feature>